<dbReference type="RefSeq" id="WP_023355278.1">
    <property type="nucleotide sequence ID" value="NZ_KI535369.1"/>
</dbReference>
<keyword evidence="2" id="KW-0540">Nuclease</keyword>
<evidence type="ECO:0000313" key="2">
    <source>
        <dbReference type="EMBL" id="ESL02284.1"/>
    </source>
</evidence>
<reference evidence="2 3" key="1">
    <citation type="submission" date="2013-06" db="EMBL/GenBank/DDBJ databases">
        <authorList>
            <person name="Weinstock G."/>
            <person name="Sodergren E."/>
            <person name="Clifton S."/>
            <person name="Fulton L."/>
            <person name="Fulton B."/>
            <person name="Courtney L."/>
            <person name="Fronick C."/>
            <person name="Harrison M."/>
            <person name="Strong C."/>
            <person name="Farmer C."/>
            <person name="Delahaunty K."/>
            <person name="Markovic C."/>
            <person name="Hall O."/>
            <person name="Minx P."/>
            <person name="Tomlinson C."/>
            <person name="Mitreva M."/>
            <person name="Nelson J."/>
            <person name="Hou S."/>
            <person name="Wollam A."/>
            <person name="Pepin K.H."/>
            <person name="Johnson M."/>
            <person name="Bhonagiri V."/>
            <person name="Nash W.E."/>
            <person name="Warren W."/>
            <person name="Chinwalla A."/>
            <person name="Mardis E.R."/>
            <person name="Wilson R.K."/>
        </authorList>
    </citation>
    <scope>NUCLEOTIDE SEQUENCE [LARGE SCALE GENOMIC DNA]</scope>
    <source>
        <strain evidence="2 3">ATCC 51271</strain>
    </source>
</reference>
<dbReference type="AlphaFoldDB" id="V2XJE1"/>
<dbReference type="SUPFAM" id="SSF51658">
    <property type="entry name" value="Xylose isomerase-like"/>
    <property type="match status" value="1"/>
</dbReference>
<feature type="domain" description="Xylose isomerase-like TIM barrel" evidence="1">
    <location>
        <begin position="19"/>
        <end position="268"/>
    </location>
</feature>
<keyword evidence="3" id="KW-1185">Reference proteome</keyword>
<evidence type="ECO:0000259" key="1">
    <source>
        <dbReference type="Pfam" id="PF01261"/>
    </source>
</evidence>
<keyword evidence="2" id="KW-0255">Endonuclease</keyword>
<dbReference type="GO" id="GO:0004519">
    <property type="term" value="F:endonuclease activity"/>
    <property type="evidence" value="ECO:0007669"/>
    <property type="project" value="UniProtKB-KW"/>
</dbReference>
<organism evidence="2 3">
    <name type="scientific">Catonella morbi ATCC 51271</name>
    <dbReference type="NCBI Taxonomy" id="592026"/>
    <lineage>
        <taxon>Bacteria</taxon>
        <taxon>Bacillati</taxon>
        <taxon>Bacillota</taxon>
        <taxon>Clostridia</taxon>
        <taxon>Lachnospirales</taxon>
        <taxon>Lachnospiraceae</taxon>
        <taxon>Catonella</taxon>
    </lineage>
</organism>
<dbReference type="PANTHER" id="PTHR12110">
    <property type="entry name" value="HYDROXYPYRUVATE ISOMERASE"/>
    <property type="match status" value="1"/>
</dbReference>
<dbReference type="Gene3D" id="3.20.20.150">
    <property type="entry name" value="Divalent-metal-dependent TIM barrel enzymes"/>
    <property type="match status" value="1"/>
</dbReference>
<accession>V2XJE1</accession>
<dbReference type="InterPro" id="IPR036237">
    <property type="entry name" value="Xyl_isomerase-like_sf"/>
</dbReference>
<gene>
    <name evidence="2" type="ORF">GCWU0000282_002418</name>
</gene>
<comment type="caution">
    <text evidence="2">The sequence shown here is derived from an EMBL/GenBank/DDBJ whole genome shotgun (WGS) entry which is preliminary data.</text>
</comment>
<protein>
    <submittedName>
        <fullName evidence="2">AP endonuclease, family 2</fullName>
    </submittedName>
</protein>
<dbReference type="OrthoDB" id="3185623at2"/>
<evidence type="ECO:0000313" key="3">
    <source>
        <dbReference type="Proteomes" id="UP000018227"/>
    </source>
</evidence>
<sequence length="272" mass="30428">MRVGVLVQMAREKDIDTQFAEVKEMGMESCQLVCWDRSLFTDENADKILAAKEKYGIDITAFWCGWPGPKIWNFYGGQETLGLVPVAYRFERMQALFEGSDFAAKLNVSDLVTHVGFIPENPYDGNYSGIVHAVKSVADYCAENNQTFLFETGQETPITLLRIIQDIGSTNLGINLDPANLILYGKANPVDALEVFGKYVRGIHGKDGLYPTDGHELGKEVPLGQGRVNFPVFIARLKEIGYNGDITIEREITGDEQKRDILEAKRILEQLI</sequence>
<dbReference type="HOGENOM" id="CLU_082998_0_0_9"/>
<dbReference type="Proteomes" id="UP000018227">
    <property type="component" value="Unassembled WGS sequence"/>
</dbReference>
<name>V2XJE1_9FIRM</name>
<dbReference type="eggNOG" id="COG1082">
    <property type="taxonomic scope" value="Bacteria"/>
</dbReference>
<keyword evidence="2" id="KW-0378">Hydrolase</keyword>
<proteinExistence type="predicted"/>
<dbReference type="PANTHER" id="PTHR12110:SF41">
    <property type="entry name" value="INOSOSE DEHYDRATASE"/>
    <property type="match status" value="1"/>
</dbReference>
<dbReference type="STRING" id="592026.GCWU0000282_002418"/>
<dbReference type="Pfam" id="PF01261">
    <property type="entry name" value="AP_endonuc_2"/>
    <property type="match status" value="1"/>
</dbReference>
<dbReference type="InterPro" id="IPR013022">
    <property type="entry name" value="Xyl_isomerase-like_TIM-brl"/>
</dbReference>
<dbReference type="InterPro" id="IPR050312">
    <property type="entry name" value="IolE/XylAMocC-like"/>
</dbReference>
<dbReference type="EMBL" id="ACIL03000016">
    <property type="protein sequence ID" value="ESL02284.1"/>
    <property type="molecule type" value="Genomic_DNA"/>
</dbReference>